<reference evidence="9 10" key="1">
    <citation type="submission" date="2023-10" db="EMBL/GenBank/DDBJ databases">
        <title>Chromosome-scale genome assembly provides insights into flower coloration mechanisms of Canna indica.</title>
        <authorList>
            <person name="Li C."/>
        </authorList>
    </citation>
    <scope>NUCLEOTIDE SEQUENCE [LARGE SCALE GENOMIC DNA]</scope>
    <source>
        <tissue evidence="9">Flower</tissue>
    </source>
</reference>
<proteinExistence type="inferred from homology"/>
<dbReference type="Gene3D" id="1.10.630.10">
    <property type="entry name" value="Cytochrome P450"/>
    <property type="match status" value="1"/>
</dbReference>
<comment type="cofactor">
    <cofactor evidence="1">
        <name>heme</name>
        <dbReference type="ChEBI" id="CHEBI:30413"/>
    </cofactor>
</comment>
<sequence>MNVHDAKLVGFNIPTESKIVVNGWWLANNPADRKNPEEFRPKRFLEEEAKVEANGNDFRFPHFDVGAKITGMQQVAVSDEGAGGTPGVGVRRAEGPTETWSNVMAMLR</sequence>
<dbReference type="GO" id="GO:0009808">
    <property type="term" value="P:lignin metabolic process"/>
    <property type="evidence" value="ECO:0007669"/>
    <property type="project" value="TreeGrafter"/>
</dbReference>
<dbReference type="GO" id="GO:0005506">
    <property type="term" value="F:iron ion binding"/>
    <property type="evidence" value="ECO:0007669"/>
    <property type="project" value="InterPro"/>
</dbReference>
<evidence type="ECO:0000256" key="8">
    <source>
        <dbReference type="ARBA" id="ARBA00023033"/>
    </source>
</evidence>
<evidence type="ECO:0000313" key="10">
    <source>
        <dbReference type="Proteomes" id="UP001327560"/>
    </source>
</evidence>
<evidence type="ECO:0000256" key="3">
    <source>
        <dbReference type="ARBA" id="ARBA00010617"/>
    </source>
</evidence>
<comment type="subcellular location">
    <subcellularLocation>
        <location evidence="2">Membrane</location>
        <topology evidence="2">Single-pass membrane protein</topology>
    </subcellularLocation>
</comment>
<evidence type="ECO:0000256" key="7">
    <source>
        <dbReference type="ARBA" id="ARBA00023004"/>
    </source>
</evidence>
<dbReference type="PANTHER" id="PTHR47948">
    <property type="entry name" value="TRANS-CINNAMATE 4-MONOOXYGENASE"/>
    <property type="match status" value="1"/>
</dbReference>
<evidence type="ECO:0000256" key="5">
    <source>
        <dbReference type="ARBA" id="ARBA00022723"/>
    </source>
</evidence>
<keyword evidence="7" id="KW-0408">Iron</keyword>
<organism evidence="9 10">
    <name type="scientific">Canna indica</name>
    <name type="common">Indian-shot</name>
    <dbReference type="NCBI Taxonomy" id="4628"/>
    <lineage>
        <taxon>Eukaryota</taxon>
        <taxon>Viridiplantae</taxon>
        <taxon>Streptophyta</taxon>
        <taxon>Embryophyta</taxon>
        <taxon>Tracheophyta</taxon>
        <taxon>Spermatophyta</taxon>
        <taxon>Magnoliopsida</taxon>
        <taxon>Liliopsida</taxon>
        <taxon>Zingiberales</taxon>
        <taxon>Cannaceae</taxon>
        <taxon>Canna</taxon>
    </lineage>
</organism>
<protein>
    <submittedName>
        <fullName evidence="9">Cinnamate 4-hydroxylase</fullName>
    </submittedName>
</protein>
<gene>
    <name evidence="9" type="ORF">Cni_G02015</name>
</gene>
<keyword evidence="4" id="KW-0349">Heme</keyword>
<evidence type="ECO:0000256" key="4">
    <source>
        <dbReference type="ARBA" id="ARBA00022617"/>
    </source>
</evidence>
<dbReference type="PANTHER" id="PTHR47948:SF4">
    <property type="entry name" value="TRANS-CINNAMATE 4-MONOOXYGENASE"/>
    <property type="match status" value="1"/>
</dbReference>
<evidence type="ECO:0000256" key="2">
    <source>
        <dbReference type="ARBA" id="ARBA00004167"/>
    </source>
</evidence>
<keyword evidence="6" id="KW-0560">Oxidoreductase</keyword>
<dbReference type="Proteomes" id="UP001327560">
    <property type="component" value="Chromosome 1"/>
</dbReference>
<name>A0AAQ3JNM3_9LILI</name>
<evidence type="ECO:0000313" key="9">
    <source>
        <dbReference type="EMBL" id="WOK93318.1"/>
    </source>
</evidence>
<keyword evidence="10" id="KW-1185">Reference proteome</keyword>
<comment type="similarity">
    <text evidence="3">Belongs to the cytochrome P450 family.</text>
</comment>
<dbReference type="GO" id="GO:0016020">
    <property type="term" value="C:membrane"/>
    <property type="evidence" value="ECO:0007669"/>
    <property type="project" value="UniProtKB-SubCell"/>
</dbReference>
<dbReference type="GO" id="GO:0016710">
    <property type="term" value="F:trans-cinnamate 4-monooxygenase activity"/>
    <property type="evidence" value="ECO:0007669"/>
    <property type="project" value="TreeGrafter"/>
</dbReference>
<keyword evidence="8" id="KW-0503">Monooxygenase</keyword>
<dbReference type="InterPro" id="IPR001128">
    <property type="entry name" value="Cyt_P450"/>
</dbReference>
<keyword evidence="5" id="KW-0479">Metal-binding</keyword>
<dbReference type="InterPro" id="IPR036396">
    <property type="entry name" value="Cyt_P450_sf"/>
</dbReference>
<dbReference type="Pfam" id="PF00067">
    <property type="entry name" value="p450"/>
    <property type="match status" value="1"/>
</dbReference>
<evidence type="ECO:0000256" key="6">
    <source>
        <dbReference type="ARBA" id="ARBA00023002"/>
    </source>
</evidence>
<dbReference type="AlphaFoldDB" id="A0AAQ3JNM3"/>
<evidence type="ECO:0000256" key="1">
    <source>
        <dbReference type="ARBA" id="ARBA00001971"/>
    </source>
</evidence>
<dbReference type="GO" id="GO:0020037">
    <property type="term" value="F:heme binding"/>
    <property type="evidence" value="ECO:0007669"/>
    <property type="project" value="InterPro"/>
</dbReference>
<dbReference type="EMBL" id="CP136890">
    <property type="protein sequence ID" value="WOK93318.1"/>
    <property type="molecule type" value="Genomic_DNA"/>
</dbReference>
<accession>A0AAQ3JNM3</accession>
<dbReference type="SUPFAM" id="SSF48264">
    <property type="entry name" value="Cytochrome P450"/>
    <property type="match status" value="1"/>
</dbReference>